<dbReference type="Proteomes" id="UP000612362">
    <property type="component" value="Unassembled WGS sequence"/>
</dbReference>
<evidence type="ECO:0000313" key="1">
    <source>
        <dbReference type="EMBL" id="GHO49656.1"/>
    </source>
</evidence>
<protein>
    <submittedName>
        <fullName evidence="1">Uncharacterized protein</fullName>
    </submittedName>
</protein>
<dbReference type="EMBL" id="BNJF01000006">
    <property type="protein sequence ID" value="GHO49656.1"/>
    <property type="molecule type" value="Genomic_DNA"/>
</dbReference>
<dbReference type="AlphaFoldDB" id="A0A8J3I6P4"/>
<name>A0A8J3I6P4_9CHLR</name>
<evidence type="ECO:0000313" key="2">
    <source>
        <dbReference type="Proteomes" id="UP000612362"/>
    </source>
</evidence>
<gene>
    <name evidence="1" type="ORF">KSX_78190</name>
</gene>
<comment type="caution">
    <text evidence="1">The sequence shown here is derived from an EMBL/GenBank/DDBJ whole genome shotgun (WGS) entry which is preliminary data.</text>
</comment>
<organism evidence="1 2">
    <name type="scientific">Ktedonospora formicarum</name>
    <dbReference type="NCBI Taxonomy" id="2778364"/>
    <lineage>
        <taxon>Bacteria</taxon>
        <taxon>Bacillati</taxon>
        <taxon>Chloroflexota</taxon>
        <taxon>Ktedonobacteria</taxon>
        <taxon>Ktedonobacterales</taxon>
        <taxon>Ktedonobacteraceae</taxon>
        <taxon>Ktedonospora</taxon>
    </lineage>
</organism>
<accession>A0A8J3I6P4</accession>
<reference evidence="1" key="1">
    <citation type="submission" date="2020-10" db="EMBL/GenBank/DDBJ databases">
        <title>Taxonomic study of unclassified bacteria belonging to the class Ktedonobacteria.</title>
        <authorList>
            <person name="Yabe S."/>
            <person name="Wang C.M."/>
            <person name="Zheng Y."/>
            <person name="Sakai Y."/>
            <person name="Cavaletti L."/>
            <person name="Monciardini P."/>
            <person name="Donadio S."/>
        </authorList>
    </citation>
    <scope>NUCLEOTIDE SEQUENCE</scope>
    <source>
        <strain evidence="1">SOSP1-1</strain>
    </source>
</reference>
<proteinExistence type="predicted"/>
<sequence length="78" mass="8908">MNNTFGSLVVIADELRLYRRESLLQAGLCGSRVDKNDFANWETLGKKEIECEGYDLWLATQGRNQNMLMSKQGAFSQF</sequence>
<keyword evidence="2" id="KW-1185">Reference proteome</keyword>